<feature type="transmembrane region" description="Helical" evidence="7">
    <location>
        <begin position="213"/>
        <end position="232"/>
    </location>
</feature>
<dbReference type="GO" id="GO:0005886">
    <property type="term" value="C:plasma membrane"/>
    <property type="evidence" value="ECO:0007669"/>
    <property type="project" value="UniProtKB-SubCell"/>
</dbReference>
<feature type="transmembrane region" description="Helical" evidence="7">
    <location>
        <begin position="116"/>
        <end position="138"/>
    </location>
</feature>
<evidence type="ECO:0000256" key="7">
    <source>
        <dbReference type="RuleBase" id="RU363032"/>
    </source>
</evidence>
<feature type="transmembrane region" description="Helical" evidence="7">
    <location>
        <begin position="83"/>
        <end position="104"/>
    </location>
</feature>
<evidence type="ECO:0000313" key="9">
    <source>
        <dbReference type="EMBL" id="RIH93198.1"/>
    </source>
</evidence>
<dbReference type="CDD" id="cd06261">
    <property type="entry name" value="TM_PBP2"/>
    <property type="match status" value="1"/>
</dbReference>
<dbReference type="InterPro" id="IPR035906">
    <property type="entry name" value="MetI-like_sf"/>
</dbReference>
<gene>
    <name evidence="9" type="primary">sugA_3</name>
    <name evidence="9" type="ORF">Mgrana_00825</name>
</gene>
<dbReference type="Proteomes" id="UP000266178">
    <property type="component" value="Unassembled WGS sequence"/>
</dbReference>
<proteinExistence type="inferred from homology"/>
<evidence type="ECO:0000256" key="3">
    <source>
        <dbReference type="ARBA" id="ARBA00022475"/>
    </source>
</evidence>
<evidence type="ECO:0000256" key="6">
    <source>
        <dbReference type="ARBA" id="ARBA00023136"/>
    </source>
</evidence>
<feature type="transmembrane region" description="Helical" evidence="7">
    <location>
        <begin position="21"/>
        <end position="47"/>
    </location>
</feature>
<evidence type="ECO:0000256" key="5">
    <source>
        <dbReference type="ARBA" id="ARBA00022989"/>
    </source>
</evidence>
<dbReference type="PANTHER" id="PTHR43005">
    <property type="entry name" value="BLR7065 PROTEIN"/>
    <property type="match status" value="1"/>
</dbReference>
<feature type="domain" description="ABC transmembrane type-1" evidence="8">
    <location>
        <begin position="81"/>
        <end position="291"/>
    </location>
</feature>
<evidence type="ECO:0000256" key="2">
    <source>
        <dbReference type="ARBA" id="ARBA00022448"/>
    </source>
</evidence>
<organism evidence="9 10">
    <name type="scientific">Meiothermus granaticius NBRC 107808</name>
    <dbReference type="NCBI Taxonomy" id="1227551"/>
    <lineage>
        <taxon>Bacteria</taxon>
        <taxon>Thermotogati</taxon>
        <taxon>Deinococcota</taxon>
        <taxon>Deinococci</taxon>
        <taxon>Thermales</taxon>
        <taxon>Thermaceae</taxon>
        <taxon>Meiothermus</taxon>
    </lineage>
</organism>
<dbReference type="SUPFAM" id="SSF161098">
    <property type="entry name" value="MetI-like"/>
    <property type="match status" value="1"/>
</dbReference>
<evidence type="ECO:0000259" key="8">
    <source>
        <dbReference type="PROSITE" id="PS50928"/>
    </source>
</evidence>
<comment type="subcellular location">
    <subcellularLocation>
        <location evidence="1 7">Cell membrane</location>
        <topology evidence="1 7">Multi-pass membrane protein</topology>
    </subcellularLocation>
</comment>
<dbReference type="Pfam" id="PF00528">
    <property type="entry name" value="BPD_transp_1"/>
    <property type="match status" value="1"/>
</dbReference>
<reference evidence="9 10" key="1">
    <citation type="submission" date="2018-08" db="EMBL/GenBank/DDBJ databases">
        <title>Meiothermus granaticius genome AF-68 sequencing project.</title>
        <authorList>
            <person name="Da Costa M.S."/>
            <person name="Albuquerque L."/>
            <person name="Raposo P."/>
            <person name="Froufe H.J.C."/>
            <person name="Barroso C.S."/>
            <person name="Egas C."/>
        </authorList>
    </citation>
    <scope>NUCLEOTIDE SEQUENCE [LARGE SCALE GENOMIC DNA]</scope>
    <source>
        <strain evidence="9 10">AF-68</strain>
    </source>
</reference>
<evidence type="ECO:0000256" key="1">
    <source>
        <dbReference type="ARBA" id="ARBA00004651"/>
    </source>
</evidence>
<keyword evidence="2 7" id="KW-0813">Transport</keyword>
<feature type="transmembrane region" description="Helical" evidence="7">
    <location>
        <begin position="150"/>
        <end position="170"/>
    </location>
</feature>
<dbReference type="InterPro" id="IPR000515">
    <property type="entry name" value="MetI-like"/>
</dbReference>
<keyword evidence="6 7" id="KW-0472">Membrane</keyword>
<protein>
    <submittedName>
        <fullName evidence="9">Trehalose transport system permease protein SugA</fullName>
    </submittedName>
</protein>
<dbReference type="EMBL" id="QWLB01000008">
    <property type="protein sequence ID" value="RIH93198.1"/>
    <property type="molecule type" value="Genomic_DNA"/>
</dbReference>
<keyword evidence="4 7" id="KW-0812">Transmembrane</keyword>
<evidence type="ECO:0000313" key="10">
    <source>
        <dbReference type="Proteomes" id="UP000266178"/>
    </source>
</evidence>
<name>A0A399FAE3_9DEIN</name>
<dbReference type="AlphaFoldDB" id="A0A399FAE3"/>
<evidence type="ECO:0000256" key="4">
    <source>
        <dbReference type="ARBA" id="ARBA00022692"/>
    </source>
</evidence>
<dbReference type="GO" id="GO:0055085">
    <property type="term" value="P:transmembrane transport"/>
    <property type="evidence" value="ECO:0007669"/>
    <property type="project" value="InterPro"/>
</dbReference>
<keyword evidence="10" id="KW-1185">Reference proteome</keyword>
<comment type="caution">
    <text evidence="9">The sequence shown here is derived from an EMBL/GenBank/DDBJ whole genome shotgun (WGS) entry which is preliminary data.</text>
</comment>
<keyword evidence="5 7" id="KW-1133">Transmembrane helix</keyword>
<comment type="similarity">
    <text evidence="7">Belongs to the binding-protein-dependent transport system permease family.</text>
</comment>
<feature type="transmembrane region" description="Helical" evidence="7">
    <location>
        <begin position="274"/>
        <end position="296"/>
    </location>
</feature>
<sequence>MRLSEQRIPQVRPRWKRLEPAVWLLVAPLLLFLLLTLGFPLLANLFYSLTDLSFRNLRSPDLTGFGNFASALRDPVFWGGLGFSLRFALAATFFEVLLGLLMALAFQPILERHRPLLALLLLPMMVAPALLGTMYRLILNDFIGVVPDLAQRLGLFVNFLTPPLVVPTLVAIEVLQWTPFALLILYTALQAIPGELHEAAKVDGANSWQQLRFVTLPLLVPALAITALIRFIDSFRVFDHIMVLTGGGPGTSTTSISIYIYLQFFRNDELGTAIAASLFLLLLALVPLFISMRVALREWGRA</sequence>
<dbReference type="PROSITE" id="PS50928">
    <property type="entry name" value="ABC_TM1"/>
    <property type="match status" value="1"/>
</dbReference>
<dbReference type="PANTHER" id="PTHR43005:SF1">
    <property type="entry name" value="SPERMIDINE_PUTRESCINE TRANSPORT SYSTEM PERMEASE PROTEIN"/>
    <property type="match status" value="1"/>
</dbReference>
<dbReference type="Gene3D" id="1.10.3720.10">
    <property type="entry name" value="MetI-like"/>
    <property type="match status" value="1"/>
</dbReference>
<keyword evidence="3" id="KW-1003">Cell membrane</keyword>
<accession>A0A399FAE3</accession>
<feature type="transmembrane region" description="Helical" evidence="7">
    <location>
        <begin position="177"/>
        <end position="193"/>
    </location>
</feature>
<feature type="transmembrane region" description="Helical" evidence="7">
    <location>
        <begin position="241"/>
        <end position="262"/>
    </location>
</feature>